<reference evidence="2 3" key="1">
    <citation type="submission" date="2024-09" db="EMBL/GenBank/DDBJ databases">
        <authorList>
            <person name="Salinas-Garcia M.A."/>
            <person name="Prieme A."/>
        </authorList>
    </citation>
    <scope>NUCLEOTIDE SEQUENCE [LARGE SCALE GENOMIC DNA]</scope>
    <source>
        <strain evidence="2 3">DSM 21081</strain>
    </source>
</reference>
<feature type="domain" description="Treble clef zinc finger" evidence="1">
    <location>
        <begin position="82"/>
        <end position="130"/>
    </location>
</feature>
<evidence type="ECO:0000313" key="2">
    <source>
        <dbReference type="EMBL" id="MFB0835713.1"/>
    </source>
</evidence>
<comment type="caution">
    <text evidence="2">The sequence shown here is derived from an EMBL/GenBank/DDBJ whole genome shotgun (WGS) entry which is preliminary data.</text>
</comment>
<accession>A0ABV4UPX1</accession>
<keyword evidence="3" id="KW-1185">Reference proteome</keyword>
<sequence>MSQLFPNIAREFVASHKGTHIPDMLSATSGVEAVWRCERCTHVARGQSVADRVRVGCKQCAGRILQPESSAGMVEAFRLRWDWARNDKSPWEYSPGSGQKAHLLCADGHSHRSQIAAAVKGSGCPHCRRRSSKAQEELAVALRDVLDDVRVEAILPIQIAVRHPTLSLDILAGLGAYRIGIEYDGWYRHHWDDAMRLDRRKSRLIVDGDAVDVLVRVREHPLALLDMDDRRIVEIHHRHPYSGPQSAREQALGDTAAKIFAELTRRLREDPAGNPEPCGEAT</sequence>
<dbReference type="InterPro" id="IPR025487">
    <property type="entry name" value="DUF4379"/>
</dbReference>
<organism evidence="2 3">
    <name type="scientific">Arthrobacter halodurans</name>
    <dbReference type="NCBI Taxonomy" id="516699"/>
    <lineage>
        <taxon>Bacteria</taxon>
        <taxon>Bacillati</taxon>
        <taxon>Actinomycetota</taxon>
        <taxon>Actinomycetes</taxon>
        <taxon>Micrococcales</taxon>
        <taxon>Micrococcaceae</taxon>
        <taxon>Arthrobacter</taxon>
    </lineage>
</organism>
<protein>
    <submittedName>
        <fullName evidence="2">Zinc-ribbon domain-containing protein</fullName>
    </submittedName>
</protein>
<dbReference type="Pfam" id="PF14311">
    <property type="entry name" value="DUF4379"/>
    <property type="match status" value="2"/>
</dbReference>
<feature type="domain" description="Treble clef zinc finger" evidence="1">
    <location>
        <begin position="8"/>
        <end position="63"/>
    </location>
</feature>
<evidence type="ECO:0000259" key="1">
    <source>
        <dbReference type="Pfam" id="PF14311"/>
    </source>
</evidence>
<gene>
    <name evidence="2" type="ORF">ACETWP_14070</name>
</gene>
<dbReference type="EMBL" id="JBHDLJ010000013">
    <property type="protein sequence ID" value="MFB0835713.1"/>
    <property type="molecule type" value="Genomic_DNA"/>
</dbReference>
<dbReference type="RefSeq" id="WP_373972926.1">
    <property type="nucleotide sequence ID" value="NZ_JBHDLJ010000013.1"/>
</dbReference>
<dbReference type="Proteomes" id="UP001575652">
    <property type="component" value="Unassembled WGS sequence"/>
</dbReference>
<proteinExistence type="predicted"/>
<evidence type="ECO:0000313" key="3">
    <source>
        <dbReference type="Proteomes" id="UP001575652"/>
    </source>
</evidence>
<name>A0ABV4UPX1_9MICC</name>